<accession>A0A4U0U7W4</accession>
<evidence type="ECO:0000256" key="1">
    <source>
        <dbReference type="SAM" id="MobiDB-lite"/>
    </source>
</evidence>
<dbReference type="OrthoDB" id="3932162at2759"/>
<dbReference type="STRING" id="329885.A0A4U0U7W4"/>
<protein>
    <submittedName>
        <fullName evidence="2">Uncharacterized protein</fullName>
    </submittedName>
</protein>
<evidence type="ECO:0000313" key="2">
    <source>
        <dbReference type="EMBL" id="TKA31218.1"/>
    </source>
</evidence>
<comment type="caution">
    <text evidence="2">The sequence shown here is derived from an EMBL/GenBank/DDBJ whole genome shotgun (WGS) entry which is preliminary data.</text>
</comment>
<feature type="region of interest" description="Disordered" evidence="1">
    <location>
        <begin position="1"/>
        <end position="183"/>
    </location>
</feature>
<proteinExistence type="predicted"/>
<evidence type="ECO:0000313" key="3">
    <source>
        <dbReference type="Proteomes" id="UP000310066"/>
    </source>
</evidence>
<name>A0A4U0U7W4_9PEZI</name>
<reference evidence="2 3" key="1">
    <citation type="submission" date="2017-03" db="EMBL/GenBank/DDBJ databases">
        <title>Genomes of endolithic fungi from Antarctica.</title>
        <authorList>
            <person name="Coleine C."/>
            <person name="Masonjones S."/>
            <person name="Stajich J.E."/>
        </authorList>
    </citation>
    <scope>NUCLEOTIDE SEQUENCE [LARGE SCALE GENOMIC DNA]</scope>
    <source>
        <strain evidence="2 3">CCFEE 5311</strain>
    </source>
</reference>
<feature type="compositionally biased region" description="Polar residues" evidence="1">
    <location>
        <begin position="1"/>
        <end position="15"/>
    </location>
</feature>
<dbReference type="AlphaFoldDB" id="A0A4U0U7W4"/>
<sequence length="222" mass="22701">MDKPSTKASTPLSTGKTEDTPELRGVGTFHSPDHIPRPAELNGCTGSVSDPRPVDTVAVHGLGIAGMSPRRYAPTNPDPTSATDEGHRPTGTAPPAGVSEAPGDHPLPVSPAVSSLAPLPDTPSISNTPVGLSAVSPVTPSYRHSSTPYTPSAYQFEPPSSVPRTAAAKPPSLPQDYSSASLGSSANIYRGLSQHGGAPWAYLSPEEAVGGGWRNEEAPDGA</sequence>
<feature type="compositionally biased region" description="Polar residues" evidence="1">
    <location>
        <begin position="123"/>
        <end position="153"/>
    </location>
</feature>
<dbReference type="Proteomes" id="UP000310066">
    <property type="component" value="Unassembled WGS sequence"/>
</dbReference>
<dbReference type="EMBL" id="NAJP01000097">
    <property type="protein sequence ID" value="TKA31218.1"/>
    <property type="molecule type" value="Genomic_DNA"/>
</dbReference>
<gene>
    <name evidence="2" type="ORF">B0A54_15273</name>
</gene>
<organism evidence="2 3">
    <name type="scientific">Friedmanniomyces endolithicus</name>
    <dbReference type="NCBI Taxonomy" id="329885"/>
    <lineage>
        <taxon>Eukaryota</taxon>
        <taxon>Fungi</taxon>
        <taxon>Dikarya</taxon>
        <taxon>Ascomycota</taxon>
        <taxon>Pezizomycotina</taxon>
        <taxon>Dothideomycetes</taxon>
        <taxon>Dothideomycetidae</taxon>
        <taxon>Mycosphaerellales</taxon>
        <taxon>Teratosphaeriaceae</taxon>
        <taxon>Friedmanniomyces</taxon>
    </lineage>
</organism>